<dbReference type="RefSeq" id="WP_110574832.1">
    <property type="nucleotide sequence ID" value="NZ_QKLW01000003.1"/>
</dbReference>
<keyword evidence="1" id="KW-0812">Transmembrane</keyword>
<accession>A0A318V0T0</accession>
<feature type="transmembrane region" description="Helical" evidence="1">
    <location>
        <begin position="118"/>
        <end position="140"/>
    </location>
</feature>
<evidence type="ECO:0000259" key="2">
    <source>
        <dbReference type="Pfam" id="PF07331"/>
    </source>
</evidence>
<dbReference type="Pfam" id="PF07331">
    <property type="entry name" value="TctB"/>
    <property type="match status" value="1"/>
</dbReference>
<organism evidence="3 4">
    <name type="scientific">Marinomonas alcarazii</name>
    <dbReference type="NCBI Taxonomy" id="491949"/>
    <lineage>
        <taxon>Bacteria</taxon>
        <taxon>Pseudomonadati</taxon>
        <taxon>Pseudomonadota</taxon>
        <taxon>Gammaproteobacteria</taxon>
        <taxon>Oceanospirillales</taxon>
        <taxon>Oceanospirillaceae</taxon>
        <taxon>Marinomonas</taxon>
    </lineage>
</organism>
<evidence type="ECO:0000313" key="3">
    <source>
        <dbReference type="EMBL" id="PYF82352.1"/>
    </source>
</evidence>
<feature type="domain" description="DUF1468" evidence="2">
    <location>
        <begin position="21"/>
        <end position="145"/>
    </location>
</feature>
<dbReference type="Proteomes" id="UP000247551">
    <property type="component" value="Unassembled WGS sequence"/>
</dbReference>
<dbReference type="AlphaFoldDB" id="A0A318V0T0"/>
<feature type="transmembrane region" description="Helical" evidence="1">
    <location>
        <begin position="63"/>
        <end position="80"/>
    </location>
</feature>
<evidence type="ECO:0000313" key="4">
    <source>
        <dbReference type="Proteomes" id="UP000247551"/>
    </source>
</evidence>
<gene>
    <name evidence="3" type="ORF">DFP75_103178</name>
</gene>
<sequence length="145" mass="16617">MFDWFSSLNAVVIDFDTSHLFFPRIVISLLLILGLVIVVSYFRPVMQAIRTGRYQFFVKNADFFRLLMTFALIPAYFWGMDAIGAVLPNMGLGFLLASIPFVFLMSMLYCHDMTRRNLIIIVSNAVITPTFVWGVLYHLFAVSMP</sequence>
<comment type="caution">
    <text evidence="3">The sequence shown here is derived from an EMBL/GenBank/DDBJ whole genome shotgun (WGS) entry which is preliminary data.</text>
</comment>
<keyword evidence="4" id="KW-1185">Reference proteome</keyword>
<dbReference type="EMBL" id="QKLW01000003">
    <property type="protein sequence ID" value="PYF82352.1"/>
    <property type="molecule type" value="Genomic_DNA"/>
</dbReference>
<keyword evidence="1" id="KW-1133">Transmembrane helix</keyword>
<keyword evidence="1" id="KW-0472">Membrane</keyword>
<feature type="transmembrane region" description="Helical" evidence="1">
    <location>
        <begin position="20"/>
        <end position="42"/>
    </location>
</feature>
<protein>
    <submittedName>
        <fullName evidence="3">Tripartite tricarboxylate transporter TctB family protein</fullName>
    </submittedName>
</protein>
<name>A0A318V0T0_9GAMM</name>
<dbReference type="InterPro" id="IPR009936">
    <property type="entry name" value="DUF1468"/>
</dbReference>
<feature type="transmembrane region" description="Helical" evidence="1">
    <location>
        <begin position="92"/>
        <end position="111"/>
    </location>
</feature>
<proteinExistence type="predicted"/>
<evidence type="ECO:0000256" key="1">
    <source>
        <dbReference type="SAM" id="Phobius"/>
    </source>
</evidence>
<reference evidence="3 4" key="1">
    <citation type="submission" date="2018-06" db="EMBL/GenBank/DDBJ databases">
        <title>Genomic Encyclopedia of Type Strains, Phase III (KMG-III): the genomes of soil and plant-associated and newly described type strains.</title>
        <authorList>
            <person name="Whitman W."/>
        </authorList>
    </citation>
    <scope>NUCLEOTIDE SEQUENCE [LARGE SCALE GENOMIC DNA]</scope>
    <source>
        <strain evidence="3 4">CECT 7730</strain>
    </source>
</reference>